<dbReference type="GO" id="GO:0006355">
    <property type="term" value="P:regulation of DNA-templated transcription"/>
    <property type="evidence" value="ECO:0007669"/>
    <property type="project" value="InterPro"/>
</dbReference>
<accession>L8GXU3</accession>
<dbReference type="SMART" id="SM00292">
    <property type="entry name" value="BRCT"/>
    <property type="match status" value="4"/>
</dbReference>
<feature type="compositionally biased region" description="Basic residues" evidence="2">
    <location>
        <begin position="885"/>
        <end position="896"/>
    </location>
</feature>
<feature type="domain" description="BRCT" evidence="4">
    <location>
        <begin position="670"/>
        <end position="739"/>
    </location>
</feature>
<dbReference type="PROSITE" id="PS00344">
    <property type="entry name" value="GATA_ZN_FINGER_1"/>
    <property type="match status" value="1"/>
</dbReference>
<dbReference type="SUPFAM" id="SSF52113">
    <property type="entry name" value="BRCT domain"/>
    <property type="match status" value="4"/>
</dbReference>
<dbReference type="GO" id="GO:0043565">
    <property type="term" value="F:sequence-specific DNA binding"/>
    <property type="evidence" value="ECO:0007669"/>
    <property type="project" value="InterPro"/>
</dbReference>
<keyword evidence="6" id="KW-1185">Reference proteome</keyword>
<dbReference type="InterPro" id="IPR000679">
    <property type="entry name" value="Znf_GATA"/>
</dbReference>
<feature type="compositionally biased region" description="Acidic residues" evidence="2">
    <location>
        <begin position="900"/>
        <end position="909"/>
    </location>
</feature>
<dbReference type="Pfam" id="PF00533">
    <property type="entry name" value="BRCT"/>
    <property type="match status" value="1"/>
</dbReference>
<dbReference type="InterPro" id="IPR001357">
    <property type="entry name" value="BRCT_dom"/>
</dbReference>
<dbReference type="STRING" id="1257118.L8GXU3"/>
<feature type="compositionally biased region" description="Low complexity" evidence="2">
    <location>
        <begin position="832"/>
        <end position="841"/>
    </location>
</feature>
<dbReference type="VEuPathDB" id="AmoebaDB:ACA1_065820"/>
<dbReference type="InterPro" id="IPR036420">
    <property type="entry name" value="BRCT_dom_sf"/>
</dbReference>
<evidence type="ECO:0000259" key="3">
    <source>
        <dbReference type="PROSITE" id="PS50114"/>
    </source>
</evidence>
<dbReference type="Pfam" id="PF00320">
    <property type="entry name" value="GATA"/>
    <property type="match status" value="1"/>
</dbReference>
<organism evidence="5 6">
    <name type="scientific">Acanthamoeba castellanii (strain ATCC 30010 / Neff)</name>
    <dbReference type="NCBI Taxonomy" id="1257118"/>
    <lineage>
        <taxon>Eukaryota</taxon>
        <taxon>Amoebozoa</taxon>
        <taxon>Discosea</taxon>
        <taxon>Longamoebia</taxon>
        <taxon>Centramoebida</taxon>
        <taxon>Acanthamoebidae</taxon>
        <taxon>Acanthamoeba</taxon>
    </lineage>
</organism>
<feature type="region of interest" description="Disordered" evidence="2">
    <location>
        <begin position="248"/>
        <end position="433"/>
    </location>
</feature>
<feature type="domain" description="BRCT" evidence="4">
    <location>
        <begin position="148"/>
        <end position="238"/>
    </location>
</feature>
<dbReference type="GO" id="GO:0008270">
    <property type="term" value="F:zinc ion binding"/>
    <property type="evidence" value="ECO:0007669"/>
    <property type="project" value="UniProtKB-KW"/>
</dbReference>
<dbReference type="Gene3D" id="3.40.50.10190">
    <property type="entry name" value="BRCT domain"/>
    <property type="match status" value="4"/>
</dbReference>
<sequence>MESSGATRELVAGKKDATGAASSSSPSPSSTNVSTSISATAAASAKEAQAKSSPSSKSIVHPAGKGQATVSGILKGCEVFINPALDIEQMDRYYFEVSKTTHVITADLAHFADLPAAREAGILLVTPLWLENSVTFGEREDEEFYSPDPRKFFSGLCICSSQIAAEERDMMFAGVVAFGGRVSARLNNRCTHLIINKPAAGAKYEWARKHGGIKIVMPKWYNNSLMFRRREKETEHLVPAEQAIKNLPAAATATVSRQEQAKKEAEGNKRGGERKPAADKMERDDNEGEAAEAEAKGDQDGMEMMSQSEVSHSAKWTKPREDREDEGSEENANESKDEFSLMLDHLPRNKRARDEDDEGDEEDKKQAKVRKTTVEKKSDGEGEDKGEEEEEGKGDGEAEEEDLEAEAEEWQEGATTTTTEGKVPTRPEDMEEEIKTYIRKNAHRVSAREIRLKFKMGHPRAKRLLNEVIQEMKKELKKHAKKRQSSKDDEKASTSADTKVESGKQEKEALKKKTVTTPSKAATVAVKEDVGPKVPKDQLMKGMCVLLVDLPTSRYRDAMEAVREMGGTTHRGLADACKIEGVQWSKAAATNITHVLYLQSKPAIDALRKKMALHGLADVQEVSIEWIQWCDVHVRLFPPAISPLFQPLPHNPVPGMDELIISQSNTRGWEREEIVALISKMGAKYNRSMPNEPNVILVIATADAGAAKSEKVVMAKEWGVPIVTKEWLYDCARKWRRIDPAAEGYVVSLEGLEEGGKEAASKPESATSAEGKNMDKDKKKSKNEDEKEKKGGKSGSIKERREGAGEEELEEDEEHDDRKGDDKDEYEEKSRGSGSKKAASRTVSTTKRCIQCGATKTPCWRKGADGERSLCNACGLKFSAELRRRSNKHDTRKRKHDGGALDDLDDDDDIDDLRARASKRRSLTASGGGTAMDDGDEDSLDTVQRRVRRMMASQDAKGRYHFAFSCLSKPVTAQLKRIVTKLGGTYSELWEPGVTTHLVLGTLRRTEKMLCACASGSWVLQPSYLYAPILFD</sequence>
<dbReference type="PANTHER" id="PTHR47667">
    <property type="entry name" value="REGULATOR OF TY1 TRANSPOSITION PROTEIN 107"/>
    <property type="match status" value="1"/>
</dbReference>
<dbReference type="CDD" id="cd17738">
    <property type="entry name" value="BRCT_TopBP1_rpt7"/>
    <property type="match status" value="1"/>
</dbReference>
<feature type="region of interest" description="Disordered" evidence="2">
    <location>
        <begin position="1"/>
        <end position="63"/>
    </location>
</feature>
<keyword evidence="1" id="KW-0863">Zinc-finger</keyword>
<feature type="region of interest" description="Disordered" evidence="2">
    <location>
        <begin position="885"/>
        <end position="909"/>
    </location>
</feature>
<dbReference type="Proteomes" id="UP000011083">
    <property type="component" value="Unassembled WGS sequence"/>
</dbReference>
<dbReference type="SUPFAM" id="SSF57716">
    <property type="entry name" value="Glucocorticoid receptor-like (DNA-binding domain)"/>
    <property type="match status" value="1"/>
</dbReference>
<dbReference type="OrthoDB" id="342264at2759"/>
<feature type="compositionally biased region" description="Basic and acidic residues" evidence="2">
    <location>
        <begin position="816"/>
        <end position="831"/>
    </location>
</feature>
<feature type="domain" description="GATA-type" evidence="3">
    <location>
        <begin position="843"/>
        <end position="876"/>
    </location>
</feature>
<feature type="compositionally biased region" description="Basic and acidic residues" evidence="2">
    <location>
        <begin position="772"/>
        <end position="804"/>
    </location>
</feature>
<dbReference type="CDD" id="cd00202">
    <property type="entry name" value="ZnF_GATA"/>
    <property type="match status" value="1"/>
</dbReference>
<dbReference type="Gene3D" id="3.30.50.10">
    <property type="entry name" value="Erythroid Transcription Factor GATA-1, subunit A"/>
    <property type="match status" value="1"/>
</dbReference>
<keyword evidence="1" id="KW-0862">Zinc</keyword>
<feature type="compositionally biased region" description="Basic and acidic residues" evidence="2">
    <location>
        <begin position="423"/>
        <end position="433"/>
    </location>
</feature>
<feature type="compositionally biased region" description="Acidic residues" evidence="2">
    <location>
        <begin position="381"/>
        <end position="411"/>
    </location>
</feature>
<proteinExistence type="predicted"/>
<feature type="compositionally biased region" description="Basic and acidic residues" evidence="2">
    <location>
        <begin position="362"/>
        <end position="380"/>
    </location>
</feature>
<reference evidence="5 6" key="1">
    <citation type="journal article" date="2013" name="Genome Biol.">
        <title>Genome of Acanthamoeba castellanii highlights extensive lateral gene transfer and early evolution of tyrosine kinase signaling.</title>
        <authorList>
            <person name="Clarke M."/>
            <person name="Lohan A.J."/>
            <person name="Liu B."/>
            <person name="Lagkouvardos I."/>
            <person name="Roy S."/>
            <person name="Zafar N."/>
            <person name="Bertelli C."/>
            <person name="Schilde C."/>
            <person name="Kianianmomeni A."/>
            <person name="Burglin T.R."/>
            <person name="Frech C."/>
            <person name="Turcotte B."/>
            <person name="Kopec K.O."/>
            <person name="Synnott J.M."/>
            <person name="Choo C."/>
            <person name="Paponov I."/>
            <person name="Finkler A."/>
            <person name="Soon Heng Tan C."/>
            <person name="Hutchins A.P."/>
            <person name="Weinmeier T."/>
            <person name="Rattei T."/>
            <person name="Chu J.S."/>
            <person name="Gimenez G."/>
            <person name="Irimia M."/>
            <person name="Rigden D.J."/>
            <person name="Fitzpatrick D.A."/>
            <person name="Lorenzo-Morales J."/>
            <person name="Bateman A."/>
            <person name="Chiu C.H."/>
            <person name="Tang P."/>
            <person name="Hegemann P."/>
            <person name="Fromm H."/>
            <person name="Raoult D."/>
            <person name="Greub G."/>
            <person name="Miranda-Saavedra D."/>
            <person name="Chen N."/>
            <person name="Nash P."/>
            <person name="Ginger M.L."/>
            <person name="Horn M."/>
            <person name="Schaap P."/>
            <person name="Caler L."/>
            <person name="Loftus B."/>
        </authorList>
    </citation>
    <scope>NUCLEOTIDE SEQUENCE [LARGE SCALE GENOMIC DNA]</scope>
    <source>
        <strain evidence="5 6">Neff</strain>
    </source>
</reference>
<feature type="domain" description="BRCT" evidence="4">
    <location>
        <begin position="535"/>
        <end position="630"/>
    </location>
</feature>
<dbReference type="Pfam" id="PF12738">
    <property type="entry name" value="PTCB-BRCT"/>
    <property type="match status" value="2"/>
</dbReference>
<feature type="compositionally biased region" description="Basic and acidic residues" evidence="2">
    <location>
        <begin position="485"/>
        <end position="511"/>
    </location>
</feature>
<feature type="compositionally biased region" description="Basic and acidic residues" evidence="2">
    <location>
        <begin position="259"/>
        <end position="283"/>
    </location>
</feature>
<feature type="region of interest" description="Disordered" evidence="2">
    <location>
        <begin position="475"/>
        <end position="514"/>
    </location>
</feature>
<dbReference type="EMBL" id="KB007974">
    <property type="protein sequence ID" value="ELR17762.1"/>
    <property type="molecule type" value="Genomic_DNA"/>
</dbReference>
<feature type="region of interest" description="Disordered" evidence="2">
    <location>
        <begin position="753"/>
        <end position="846"/>
    </location>
</feature>
<feature type="compositionally biased region" description="Low complexity" evidence="2">
    <location>
        <begin position="20"/>
        <end position="58"/>
    </location>
</feature>
<dbReference type="PANTHER" id="PTHR47667:SF1">
    <property type="entry name" value="REGULATOR OF TY1 TRANSPOSITION PROTEIN 107"/>
    <property type="match status" value="1"/>
</dbReference>
<dbReference type="PROSITE" id="PS50172">
    <property type="entry name" value="BRCT"/>
    <property type="match status" value="3"/>
</dbReference>
<evidence type="ECO:0000256" key="2">
    <source>
        <dbReference type="SAM" id="MobiDB-lite"/>
    </source>
</evidence>
<dbReference type="AlphaFoldDB" id="L8GXU3"/>
<dbReference type="KEGG" id="acan:ACA1_065820"/>
<keyword evidence="1" id="KW-0479">Metal-binding</keyword>
<protein>
    <submittedName>
        <fullName evidence="5">BRCA1 domain containing protein</fullName>
    </submittedName>
</protein>
<feature type="compositionally biased region" description="Acidic residues" evidence="2">
    <location>
        <begin position="323"/>
        <end position="332"/>
    </location>
</feature>
<feature type="compositionally biased region" description="Basic residues" evidence="2">
    <location>
        <begin position="475"/>
        <end position="484"/>
    </location>
</feature>
<dbReference type="PROSITE" id="PS50114">
    <property type="entry name" value="GATA_ZN_FINGER_2"/>
    <property type="match status" value="1"/>
</dbReference>
<dbReference type="GeneID" id="14917991"/>
<dbReference type="RefSeq" id="XP_004339775.1">
    <property type="nucleotide sequence ID" value="XM_004339727.1"/>
</dbReference>
<evidence type="ECO:0000313" key="6">
    <source>
        <dbReference type="Proteomes" id="UP000011083"/>
    </source>
</evidence>
<feature type="compositionally biased region" description="Low complexity" evidence="2">
    <location>
        <begin position="412"/>
        <end position="422"/>
    </location>
</feature>
<dbReference type="InterPro" id="IPR053036">
    <property type="entry name" value="CellCycle_DNARepair_Reg"/>
</dbReference>
<name>L8GXU3_ACACF</name>
<gene>
    <name evidence="5" type="ORF">ACA1_065820</name>
</gene>
<feature type="region of interest" description="Disordered" evidence="2">
    <location>
        <begin position="919"/>
        <end position="938"/>
    </location>
</feature>
<evidence type="ECO:0000313" key="5">
    <source>
        <dbReference type="EMBL" id="ELR17762.1"/>
    </source>
</evidence>
<feature type="compositionally biased region" description="Acidic residues" evidence="2">
    <location>
        <begin position="805"/>
        <end position="815"/>
    </location>
</feature>
<dbReference type="InterPro" id="IPR013088">
    <property type="entry name" value="Znf_NHR/GATA"/>
</dbReference>
<evidence type="ECO:0000256" key="1">
    <source>
        <dbReference type="PROSITE-ProRule" id="PRU00094"/>
    </source>
</evidence>
<dbReference type="SMART" id="SM00401">
    <property type="entry name" value="ZnF_GATA"/>
    <property type="match status" value="1"/>
</dbReference>
<evidence type="ECO:0000259" key="4">
    <source>
        <dbReference type="PROSITE" id="PS50172"/>
    </source>
</evidence>